<keyword evidence="1" id="KW-0472">Membrane</keyword>
<evidence type="ECO:0000313" key="4">
    <source>
        <dbReference type="Proteomes" id="UP000075288"/>
    </source>
</evidence>
<gene>
    <name evidence="3" type="ORF">B4098_0708</name>
</gene>
<keyword evidence="1" id="KW-0812">Transmembrane</keyword>
<organism evidence="3 4">
    <name type="scientific">Heyndrickxia coagulans</name>
    <name type="common">Weizmannia coagulans</name>
    <dbReference type="NCBI Taxonomy" id="1398"/>
    <lineage>
        <taxon>Bacteria</taxon>
        <taxon>Bacillati</taxon>
        <taxon>Bacillota</taxon>
        <taxon>Bacilli</taxon>
        <taxon>Bacillales</taxon>
        <taxon>Bacillaceae</taxon>
        <taxon>Heyndrickxia</taxon>
    </lineage>
</organism>
<feature type="domain" description="VanZ-like" evidence="2">
    <location>
        <begin position="15"/>
        <end position="156"/>
    </location>
</feature>
<accession>A0A150K380</accession>
<proteinExistence type="predicted"/>
<keyword evidence="1" id="KW-1133">Transmembrane helix</keyword>
<dbReference type="AlphaFoldDB" id="A0A150K380"/>
<feature type="transmembrane region" description="Helical" evidence="1">
    <location>
        <begin position="88"/>
        <end position="118"/>
    </location>
</feature>
<dbReference type="PATRIC" id="fig|1398.26.peg.2711"/>
<name>A0A150K380_HEYCO</name>
<sequence length="163" mass="18783">MLMKKKQSALVLAGLCILFMAAMFLFSSQPYKEQDMRPELEKLVHLDANTLPKIEFYYGGALVTSTLPYDFIEFWIRKSCHVAEYAVCTLLILLTLRTVLVPVRFAVPAGFLASFFYANFDEWHQSFVSGRTGHFIDVITFDSFGILIGVCLFLWFTRRKKSR</sequence>
<dbReference type="Pfam" id="PF04892">
    <property type="entry name" value="VanZ"/>
    <property type="match status" value="1"/>
</dbReference>
<comment type="caution">
    <text evidence="3">The sequence shown here is derived from an EMBL/GenBank/DDBJ whole genome shotgun (WGS) entry which is preliminary data.</text>
</comment>
<feature type="transmembrane region" description="Helical" evidence="1">
    <location>
        <begin position="56"/>
        <end position="76"/>
    </location>
</feature>
<dbReference type="NCBIfam" id="NF037970">
    <property type="entry name" value="vanZ_1"/>
    <property type="match status" value="1"/>
</dbReference>
<evidence type="ECO:0000313" key="3">
    <source>
        <dbReference type="EMBL" id="KYC63364.1"/>
    </source>
</evidence>
<reference evidence="3 4" key="1">
    <citation type="submission" date="2016-01" db="EMBL/GenBank/DDBJ databases">
        <title>Genome Sequences of Twelve Sporeforming Bacillus Species Isolated from Foods.</title>
        <authorList>
            <person name="Berendsen E.M."/>
            <person name="Wells-Bennik M.H."/>
            <person name="Krawcyk A.O."/>
            <person name="De Jong A."/>
            <person name="Holsappel S."/>
            <person name="Eijlander R.T."/>
            <person name="Kuipers O.P."/>
        </authorList>
    </citation>
    <scope>NUCLEOTIDE SEQUENCE [LARGE SCALE GENOMIC DNA]</scope>
    <source>
        <strain evidence="3 4">B4098</strain>
    </source>
</reference>
<dbReference type="PIRSF" id="PIRSF019083">
    <property type="entry name" value="UCP019083_VanZ"/>
    <property type="match status" value="1"/>
</dbReference>
<protein>
    <recommendedName>
        <fullName evidence="2">VanZ-like domain-containing protein</fullName>
    </recommendedName>
</protein>
<evidence type="ECO:0000256" key="1">
    <source>
        <dbReference type="SAM" id="Phobius"/>
    </source>
</evidence>
<dbReference type="InterPro" id="IPR016747">
    <property type="entry name" value="Phosphotransbutyrylase"/>
</dbReference>
<evidence type="ECO:0000259" key="2">
    <source>
        <dbReference type="Pfam" id="PF04892"/>
    </source>
</evidence>
<dbReference type="Proteomes" id="UP000075288">
    <property type="component" value="Unassembled WGS sequence"/>
</dbReference>
<dbReference type="EMBL" id="LQYG01000040">
    <property type="protein sequence ID" value="KYC63364.1"/>
    <property type="molecule type" value="Genomic_DNA"/>
</dbReference>
<feature type="transmembrane region" description="Helical" evidence="1">
    <location>
        <begin position="138"/>
        <end position="157"/>
    </location>
</feature>
<dbReference type="InterPro" id="IPR006976">
    <property type="entry name" value="VanZ-like"/>
</dbReference>